<proteinExistence type="predicted"/>
<dbReference type="AlphaFoldDB" id="A0A0Q9ZC97"/>
<sequence length="116" mass="13255">MDAARIGLEQDNGEMLGYNINSEIQNGLYLTTETDLINENIDNFNIDIKVIPNQVATKISKRDKVAIITFVVDESRKYQYLVGADLDIEKMEKMNSNKIPEQIKNLIKEAYSLTQK</sequence>
<organism evidence="1 2">
    <name type="scientific">Salegentibacter mishustinae</name>
    <dbReference type="NCBI Taxonomy" id="270918"/>
    <lineage>
        <taxon>Bacteria</taxon>
        <taxon>Pseudomonadati</taxon>
        <taxon>Bacteroidota</taxon>
        <taxon>Flavobacteriia</taxon>
        <taxon>Flavobacteriales</taxon>
        <taxon>Flavobacteriaceae</taxon>
        <taxon>Salegentibacter</taxon>
    </lineage>
</organism>
<evidence type="ECO:0000313" key="1">
    <source>
        <dbReference type="EMBL" id="KRG27698.1"/>
    </source>
</evidence>
<dbReference type="Proteomes" id="UP000051643">
    <property type="component" value="Unassembled WGS sequence"/>
</dbReference>
<reference evidence="1" key="1">
    <citation type="submission" date="2015-10" db="EMBL/GenBank/DDBJ databases">
        <title>Draft genome sequence of Salegentibacter mishustinae KCTC 12263.</title>
        <authorList>
            <person name="Lin W."/>
            <person name="Zheng Q."/>
        </authorList>
    </citation>
    <scope>NUCLEOTIDE SEQUENCE [LARGE SCALE GENOMIC DNA]</scope>
    <source>
        <strain evidence="1">KCTC 12263</strain>
    </source>
</reference>
<keyword evidence="2" id="KW-1185">Reference proteome</keyword>
<dbReference type="RefSeq" id="WP_057482372.1">
    <property type="nucleotide sequence ID" value="NZ_BMWR01000004.1"/>
</dbReference>
<dbReference type="EMBL" id="LKTP01000034">
    <property type="protein sequence ID" value="KRG27698.1"/>
    <property type="molecule type" value="Genomic_DNA"/>
</dbReference>
<accession>A0A0Q9ZC97</accession>
<comment type="caution">
    <text evidence="1">The sequence shown here is derived from an EMBL/GenBank/DDBJ whole genome shotgun (WGS) entry which is preliminary data.</text>
</comment>
<name>A0A0Q9ZC97_9FLAO</name>
<gene>
    <name evidence="1" type="ORF">APR42_08035</name>
</gene>
<protein>
    <submittedName>
        <fullName evidence="1">Uncharacterized protein</fullName>
    </submittedName>
</protein>
<evidence type="ECO:0000313" key="2">
    <source>
        <dbReference type="Proteomes" id="UP000051643"/>
    </source>
</evidence>
<dbReference type="OrthoDB" id="1440789at2"/>